<keyword evidence="2" id="KW-1133">Transmembrane helix</keyword>
<dbReference type="PANTHER" id="PTHR30570">
    <property type="entry name" value="PERIPLASMIC PHOSPHATE BINDING COMPONENT OF PHOSPHATE ABC TRANSPORTER"/>
    <property type="match status" value="1"/>
</dbReference>
<sequence length="324" mass="35877">MADSGYTGDSRAIIKMRKAGLLYGIVLGGMLLIFNACKTTPDKADKRDTPQEGSIRISVDESFKPVIEEQLHVHHSSFPNTNIHVTYTSEATCFRDLQSDSTRMIIVARGLNKQESSFYKDKLSYTPQYAVLAYDAVAVIINKDAKDSLFTMERLKAILSGKEKITAVMDGQNATSTVRFLKDSVLRGGNFGSNVVAEQNSLGVINQVSQRTDVIGFVGLSWVGDSYDPAQQEYMKKIRLGLVECVNCTEKGFFAKPSQATITYMQYPLARPLYYVLKENTAGLGTGFMNFMSLERGQLIFRSAFLAPAIMALDKRTSSIKDSD</sequence>
<reference evidence="4 5" key="1">
    <citation type="submission" date="2017-02" db="EMBL/GenBank/DDBJ databases">
        <authorList>
            <person name="Peterson S.W."/>
        </authorList>
    </citation>
    <scope>NUCLEOTIDE SEQUENCE [LARGE SCALE GENOMIC DNA]</scope>
    <source>
        <strain evidence="4 5">DSM 22335</strain>
    </source>
</reference>
<feature type="transmembrane region" description="Helical" evidence="2">
    <location>
        <begin position="20"/>
        <end position="37"/>
    </location>
</feature>
<dbReference type="Gene3D" id="3.40.190.10">
    <property type="entry name" value="Periplasmic binding protein-like II"/>
    <property type="match status" value="2"/>
</dbReference>
<feature type="domain" description="PBP" evidence="3">
    <location>
        <begin position="49"/>
        <end position="292"/>
    </location>
</feature>
<gene>
    <name evidence="4" type="ORF">SAMN04488132_104171</name>
</gene>
<keyword evidence="2" id="KW-0812">Transmembrane</keyword>
<name>A0A1T4NA63_9BACT</name>
<keyword evidence="5" id="KW-1185">Reference proteome</keyword>
<proteinExistence type="predicted"/>
<evidence type="ECO:0000313" key="5">
    <source>
        <dbReference type="Proteomes" id="UP000190888"/>
    </source>
</evidence>
<accession>A0A1T4NA63</accession>
<keyword evidence="1" id="KW-0732">Signal</keyword>
<dbReference type="OrthoDB" id="1450880at2"/>
<keyword evidence="2" id="KW-0472">Membrane</keyword>
<evidence type="ECO:0000313" key="4">
    <source>
        <dbReference type="EMBL" id="SJZ76131.1"/>
    </source>
</evidence>
<evidence type="ECO:0000256" key="2">
    <source>
        <dbReference type="SAM" id="Phobius"/>
    </source>
</evidence>
<dbReference type="SUPFAM" id="SSF53850">
    <property type="entry name" value="Periplasmic binding protein-like II"/>
    <property type="match status" value="1"/>
</dbReference>
<dbReference type="Proteomes" id="UP000190888">
    <property type="component" value="Unassembled WGS sequence"/>
</dbReference>
<dbReference type="PANTHER" id="PTHR30570:SF1">
    <property type="entry name" value="PHOSPHATE-BINDING PROTEIN PSTS"/>
    <property type="match status" value="1"/>
</dbReference>
<dbReference type="InterPro" id="IPR024370">
    <property type="entry name" value="PBP_domain"/>
</dbReference>
<evidence type="ECO:0000256" key="1">
    <source>
        <dbReference type="ARBA" id="ARBA00022729"/>
    </source>
</evidence>
<dbReference type="AlphaFoldDB" id="A0A1T4NA63"/>
<dbReference type="Pfam" id="PF12849">
    <property type="entry name" value="PBP_like_2"/>
    <property type="match status" value="1"/>
</dbReference>
<protein>
    <submittedName>
        <fullName evidence="4">Phosphate ABC transporter substrate-binding protein, PhoT family</fullName>
    </submittedName>
</protein>
<dbReference type="STRING" id="413434.SAMN04488132_104171"/>
<dbReference type="EMBL" id="FUWH01000004">
    <property type="protein sequence ID" value="SJZ76131.1"/>
    <property type="molecule type" value="Genomic_DNA"/>
</dbReference>
<organism evidence="4 5">
    <name type="scientific">Sediminibacterium ginsengisoli</name>
    <dbReference type="NCBI Taxonomy" id="413434"/>
    <lineage>
        <taxon>Bacteria</taxon>
        <taxon>Pseudomonadati</taxon>
        <taxon>Bacteroidota</taxon>
        <taxon>Chitinophagia</taxon>
        <taxon>Chitinophagales</taxon>
        <taxon>Chitinophagaceae</taxon>
        <taxon>Sediminibacterium</taxon>
    </lineage>
</organism>
<evidence type="ECO:0000259" key="3">
    <source>
        <dbReference type="Pfam" id="PF12849"/>
    </source>
</evidence>
<dbReference type="InterPro" id="IPR050811">
    <property type="entry name" value="Phosphate_ABC_transporter"/>
</dbReference>